<sequence length="121" mass="13386">MKDHPFPEEVLLLTAGDGVVKPGRLPELLSVVQADLSLRLQEYREHHECAYEDDHLVAFFVAADHWPAIADRLGFETGAVDATRSAHARFLLGLGTDVDRTDEFETALDVQDCVVIEKTAA</sequence>
<name>A0ABD5VGH3_9EURY</name>
<organism evidence="2 3">
    <name type="scientific">Halorubellus litoreus</name>
    <dbReference type="NCBI Taxonomy" id="755308"/>
    <lineage>
        <taxon>Archaea</taxon>
        <taxon>Methanobacteriati</taxon>
        <taxon>Methanobacteriota</taxon>
        <taxon>Stenosarchaea group</taxon>
        <taxon>Halobacteria</taxon>
        <taxon>Halobacteriales</taxon>
        <taxon>Halorubellaceae</taxon>
        <taxon>Halorubellus</taxon>
    </lineage>
</organism>
<comment type="caution">
    <text evidence="2">The sequence shown here is derived from an EMBL/GenBank/DDBJ whole genome shotgun (WGS) entry which is preliminary data.</text>
</comment>
<evidence type="ECO:0000259" key="1">
    <source>
        <dbReference type="Pfam" id="PF26222"/>
    </source>
</evidence>
<dbReference type="InterPro" id="IPR058361">
    <property type="entry name" value="DUF8048"/>
</dbReference>
<reference evidence="2 3" key="1">
    <citation type="journal article" date="2019" name="Int. J. Syst. Evol. Microbiol.">
        <title>The Global Catalogue of Microorganisms (GCM) 10K type strain sequencing project: providing services to taxonomists for standard genome sequencing and annotation.</title>
        <authorList>
            <consortium name="The Broad Institute Genomics Platform"/>
            <consortium name="The Broad Institute Genome Sequencing Center for Infectious Disease"/>
            <person name="Wu L."/>
            <person name="Ma J."/>
        </authorList>
    </citation>
    <scope>NUCLEOTIDE SEQUENCE [LARGE SCALE GENOMIC DNA]</scope>
    <source>
        <strain evidence="2 3">GX26</strain>
    </source>
</reference>
<gene>
    <name evidence="2" type="ORF">ACFQGB_13915</name>
</gene>
<dbReference type="RefSeq" id="WP_336350910.1">
    <property type="nucleotide sequence ID" value="NZ_JAZAQL010000002.1"/>
</dbReference>
<accession>A0ABD5VGH3</accession>
<keyword evidence="3" id="KW-1185">Reference proteome</keyword>
<dbReference type="EMBL" id="JBHSXN010000002">
    <property type="protein sequence ID" value="MFC6953963.1"/>
    <property type="molecule type" value="Genomic_DNA"/>
</dbReference>
<evidence type="ECO:0000313" key="2">
    <source>
        <dbReference type="EMBL" id="MFC6953963.1"/>
    </source>
</evidence>
<dbReference type="Proteomes" id="UP001596395">
    <property type="component" value="Unassembled WGS sequence"/>
</dbReference>
<protein>
    <recommendedName>
        <fullName evidence="1">DUF8048 domain-containing protein</fullName>
    </recommendedName>
</protein>
<dbReference type="AlphaFoldDB" id="A0ABD5VGH3"/>
<dbReference type="Pfam" id="PF26222">
    <property type="entry name" value="DUF8048"/>
    <property type="match status" value="1"/>
</dbReference>
<evidence type="ECO:0000313" key="3">
    <source>
        <dbReference type="Proteomes" id="UP001596395"/>
    </source>
</evidence>
<feature type="domain" description="DUF8048" evidence="1">
    <location>
        <begin position="4"/>
        <end position="117"/>
    </location>
</feature>
<proteinExistence type="predicted"/>